<dbReference type="EMBL" id="RLII01000002">
    <property type="protein sequence ID" value="RXE60229.1"/>
    <property type="molecule type" value="Genomic_DNA"/>
</dbReference>
<dbReference type="OrthoDB" id="159416at2"/>
<dbReference type="GO" id="GO:0000175">
    <property type="term" value="F:3'-5'-RNA exonuclease activity"/>
    <property type="evidence" value="ECO:0007669"/>
    <property type="project" value="InterPro"/>
</dbReference>
<proteinExistence type="predicted"/>
<dbReference type="Gene3D" id="3.30.420.10">
    <property type="entry name" value="Ribonuclease H-like superfamily/Ribonuclease H"/>
    <property type="match status" value="1"/>
</dbReference>
<dbReference type="InterPro" id="IPR013520">
    <property type="entry name" value="Ribonucl_H"/>
</dbReference>
<sequence length="208" mass="24360">MNYIVYDLELNSKPFKSSIPNEIIEVGAIKLNDNLQEIGVFSSFIKPKYFKKLFPVVKQKTKITQEDINNADNFRNIIKQFIGWIGDDYILISWGHDDVHNLMLNCKYNRIRTDWLKRNIDIQKQFSSIHELPPGQRYSLENALTLIGVEIGENLHRALNDAEYTAKIFTSIFDRLDLEVFNTVHIKNKHKRNIKRLSKPKPKLSKTN</sequence>
<dbReference type="SMART" id="SM00479">
    <property type="entry name" value="EXOIII"/>
    <property type="match status" value="1"/>
</dbReference>
<reference evidence="6" key="1">
    <citation type="submission" date="2018-11" db="EMBL/GenBank/DDBJ databases">
        <title>Genome sequencing of a novel mesophilic and cellulolytic organism within the genus Hungateiclostridium.</title>
        <authorList>
            <person name="Rettenmaier R."/>
            <person name="Liebl W."/>
            <person name="Zverlov V."/>
        </authorList>
    </citation>
    <scope>NUCLEOTIDE SEQUENCE [LARGE SCALE GENOMIC DNA]</scope>
    <source>
        <strain evidence="6">N2K1</strain>
    </source>
</reference>
<keyword evidence="3 5" id="KW-0269">Exonuclease</keyword>
<organism evidence="5 6">
    <name type="scientific">Acetivibrio mesophilus</name>
    <dbReference type="NCBI Taxonomy" id="2487273"/>
    <lineage>
        <taxon>Bacteria</taxon>
        <taxon>Bacillati</taxon>
        <taxon>Bacillota</taxon>
        <taxon>Clostridia</taxon>
        <taxon>Eubacteriales</taxon>
        <taxon>Oscillospiraceae</taxon>
        <taxon>Acetivibrio</taxon>
    </lineage>
</organism>
<keyword evidence="1" id="KW-0540">Nuclease</keyword>
<dbReference type="Pfam" id="PF00929">
    <property type="entry name" value="RNase_T"/>
    <property type="match status" value="1"/>
</dbReference>
<dbReference type="InterPro" id="IPR051274">
    <property type="entry name" value="3-5_Exoribonuclease"/>
</dbReference>
<evidence type="ECO:0000313" key="5">
    <source>
        <dbReference type="EMBL" id="RXE60229.1"/>
    </source>
</evidence>
<evidence type="ECO:0000256" key="1">
    <source>
        <dbReference type="ARBA" id="ARBA00022722"/>
    </source>
</evidence>
<keyword evidence="6" id="KW-1185">Reference proteome</keyword>
<dbReference type="InterPro" id="IPR012337">
    <property type="entry name" value="RNaseH-like_sf"/>
</dbReference>
<gene>
    <name evidence="5" type="ORF">EFD62_03120</name>
</gene>
<evidence type="ECO:0000313" key="6">
    <source>
        <dbReference type="Proteomes" id="UP000289166"/>
    </source>
</evidence>
<protein>
    <submittedName>
        <fullName evidence="5">Exonuclease domain-containing protein</fullName>
    </submittedName>
</protein>
<dbReference type="Proteomes" id="UP000289166">
    <property type="component" value="Unassembled WGS sequence"/>
</dbReference>
<evidence type="ECO:0000256" key="2">
    <source>
        <dbReference type="ARBA" id="ARBA00022801"/>
    </source>
</evidence>
<dbReference type="GO" id="GO:0003676">
    <property type="term" value="F:nucleic acid binding"/>
    <property type="evidence" value="ECO:0007669"/>
    <property type="project" value="InterPro"/>
</dbReference>
<dbReference type="PANTHER" id="PTHR23044:SF61">
    <property type="entry name" value="3'-5' EXORIBONUCLEASE 1-RELATED"/>
    <property type="match status" value="1"/>
</dbReference>
<dbReference type="AlphaFoldDB" id="A0A4V1K2G7"/>
<dbReference type="PANTHER" id="PTHR23044">
    <property type="entry name" value="3'-5' EXONUCLEASE ERI1-RELATED"/>
    <property type="match status" value="1"/>
</dbReference>
<accession>A0A4V1K2G7</accession>
<feature type="domain" description="Exonuclease" evidence="4">
    <location>
        <begin position="2"/>
        <end position="178"/>
    </location>
</feature>
<evidence type="ECO:0000256" key="3">
    <source>
        <dbReference type="ARBA" id="ARBA00022839"/>
    </source>
</evidence>
<dbReference type="SUPFAM" id="SSF53098">
    <property type="entry name" value="Ribonuclease H-like"/>
    <property type="match status" value="1"/>
</dbReference>
<dbReference type="CDD" id="cd06133">
    <property type="entry name" value="ERI-1_3'hExo_like"/>
    <property type="match status" value="1"/>
</dbReference>
<comment type="caution">
    <text evidence="5">The sequence shown here is derived from an EMBL/GenBank/DDBJ whole genome shotgun (WGS) entry which is preliminary data.</text>
</comment>
<dbReference type="InterPro" id="IPR036397">
    <property type="entry name" value="RNaseH_sf"/>
</dbReference>
<evidence type="ECO:0000259" key="4">
    <source>
        <dbReference type="SMART" id="SM00479"/>
    </source>
</evidence>
<dbReference type="InterPro" id="IPR047201">
    <property type="entry name" value="ERI-1_3'hExo-like"/>
</dbReference>
<name>A0A4V1K2G7_9FIRM</name>
<keyword evidence="2" id="KW-0378">Hydrolase</keyword>
<dbReference type="RefSeq" id="WP_069193965.1">
    <property type="nucleotide sequence ID" value="NZ_RLII01000002.1"/>
</dbReference>